<evidence type="ECO:0000259" key="3">
    <source>
        <dbReference type="Pfam" id="PF05368"/>
    </source>
</evidence>
<feature type="non-terminal residue" evidence="4">
    <location>
        <position position="229"/>
    </location>
</feature>
<keyword evidence="2" id="KW-0560">Oxidoreductase</keyword>
<dbReference type="EMBL" id="KZ805335">
    <property type="protein sequence ID" value="PVI03061.1"/>
    <property type="molecule type" value="Genomic_DNA"/>
</dbReference>
<sequence>MATALRKVVLVGGSGHLGPHILKALQADPAFEVTVVSRQSSTATFPPNTNVVKVSDAYTKDEFLHVFKGHDVVVLSLNFAAESQFHNMLVDASVEAGVKRLIPSIWGARLDLPEAREIFPFTASKAGLLEYVKSKVGSAPGWSYTAVANGLFHDLCVQIGIYGLDPKTHSATIWDQGDNKFSVTTMNTVGLTVPKIIHKSEATANRTVYISSFETSMNELLAAYKLATG</sequence>
<dbReference type="Pfam" id="PF05368">
    <property type="entry name" value="NmrA"/>
    <property type="match status" value="1"/>
</dbReference>
<keyword evidence="1" id="KW-0521">NADP</keyword>
<dbReference type="Gene3D" id="3.90.25.10">
    <property type="entry name" value="UDP-galactose 4-epimerase, domain 1"/>
    <property type="match status" value="1"/>
</dbReference>
<proteinExistence type="predicted"/>
<dbReference type="CDD" id="cd05259">
    <property type="entry name" value="PCBER_SDR_a"/>
    <property type="match status" value="1"/>
</dbReference>
<dbReference type="AlphaFoldDB" id="A0A2V1DY11"/>
<protein>
    <submittedName>
        <fullName evidence="4">NAD(P)-binding protein</fullName>
    </submittedName>
</protein>
<dbReference type="InterPro" id="IPR036291">
    <property type="entry name" value="NAD(P)-bd_dom_sf"/>
</dbReference>
<dbReference type="Proteomes" id="UP000244855">
    <property type="component" value="Unassembled WGS sequence"/>
</dbReference>
<gene>
    <name evidence="4" type="ORF">DM02DRAFT_504715</name>
</gene>
<dbReference type="InterPro" id="IPR051609">
    <property type="entry name" value="NmrA/Isoflavone_reductase-like"/>
</dbReference>
<dbReference type="InterPro" id="IPR045312">
    <property type="entry name" value="PCBER-like"/>
</dbReference>
<dbReference type="Gene3D" id="3.40.50.720">
    <property type="entry name" value="NAD(P)-binding Rossmann-like Domain"/>
    <property type="match status" value="1"/>
</dbReference>
<organism evidence="4 5">
    <name type="scientific">Periconia macrospinosa</name>
    <dbReference type="NCBI Taxonomy" id="97972"/>
    <lineage>
        <taxon>Eukaryota</taxon>
        <taxon>Fungi</taxon>
        <taxon>Dikarya</taxon>
        <taxon>Ascomycota</taxon>
        <taxon>Pezizomycotina</taxon>
        <taxon>Dothideomycetes</taxon>
        <taxon>Pleosporomycetidae</taxon>
        <taxon>Pleosporales</taxon>
        <taxon>Massarineae</taxon>
        <taxon>Periconiaceae</taxon>
        <taxon>Periconia</taxon>
    </lineage>
</organism>
<evidence type="ECO:0000256" key="1">
    <source>
        <dbReference type="ARBA" id="ARBA00022857"/>
    </source>
</evidence>
<dbReference type="PANTHER" id="PTHR47706">
    <property type="entry name" value="NMRA-LIKE FAMILY PROTEIN"/>
    <property type="match status" value="1"/>
</dbReference>
<dbReference type="SUPFAM" id="SSF51735">
    <property type="entry name" value="NAD(P)-binding Rossmann-fold domains"/>
    <property type="match status" value="1"/>
</dbReference>
<dbReference type="STRING" id="97972.A0A2V1DY11"/>
<keyword evidence="5" id="KW-1185">Reference proteome</keyword>
<dbReference type="InterPro" id="IPR008030">
    <property type="entry name" value="NmrA-like"/>
</dbReference>
<name>A0A2V1DY11_9PLEO</name>
<evidence type="ECO:0000313" key="4">
    <source>
        <dbReference type="EMBL" id="PVI03061.1"/>
    </source>
</evidence>
<dbReference type="OrthoDB" id="9974981at2759"/>
<feature type="domain" description="NmrA-like" evidence="3">
    <location>
        <begin position="7"/>
        <end position="229"/>
    </location>
</feature>
<dbReference type="GO" id="GO:0016491">
    <property type="term" value="F:oxidoreductase activity"/>
    <property type="evidence" value="ECO:0007669"/>
    <property type="project" value="UniProtKB-KW"/>
</dbReference>
<evidence type="ECO:0000256" key="2">
    <source>
        <dbReference type="ARBA" id="ARBA00023002"/>
    </source>
</evidence>
<accession>A0A2V1DY11</accession>
<reference evidence="4 5" key="1">
    <citation type="journal article" date="2018" name="Sci. Rep.">
        <title>Comparative genomics provides insights into the lifestyle and reveals functional heterogeneity of dark septate endophytic fungi.</title>
        <authorList>
            <person name="Knapp D.G."/>
            <person name="Nemeth J.B."/>
            <person name="Barry K."/>
            <person name="Hainaut M."/>
            <person name="Henrissat B."/>
            <person name="Johnson J."/>
            <person name="Kuo A."/>
            <person name="Lim J.H.P."/>
            <person name="Lipzen A."/>
            <person name="Nolan M."/>
            <person name="Ohm R.A."/>
            <person name="Tamas L."/>
            <person name="Grigoriev I.V."/>
            <person name="Spatafora J.W."/>
            <person name="Nagy L.G."/>
            <person name="Kovacs G.M."/>
        </authorList>
    </citation>
    <scope>NUCLEOTIDE SEQUENCE [LARGE SCALE GENOMIC DNA]</scope>
    <source>
        <strain evidence="4 5">DSE2036</strain>
    </source>
</reference>
<dbReference type="PANTHER" id="PTHR47706:SF9">
    <property type="entry name" value="NMRA-LIKE DOMAIN-CONTAINING PROTEIN-RELATED"/>
    <property type="match status" value="1"/>
</dbReference>
<evidence type="ECO:0000313" key="5">
    <source>
        <dbReference type="Proteomes" id="UP000244855"/>
    </source>
</evidence>